<protein>
    <submittedName>
        <fullName evidence="2">Uncharacterized protein</fullName>
    </submittedName>
</protein>
<accession>A0A6J5UEQ3</accession>
<reference evidence="2 3" key="1">
    <citation type="submission" date="2020-05" db="EMBL/GenBank/DDBJ databases">
        <authorList>
            <person name="Campoy J."/>
            <person name="Schneeberger K."/>
            <person name="Spophaly S."/>
        </authorList>
    </citation>
    <scope>NUCLEOTIDE SEQUENCE [LARGE SCALE GENOMIC DNA]</scope>
    <source>
        <strain evidence="2">PruArmRojPasFocal</strain>
    </source>
</reference>
<feature type="region of interest" description="Disordered" evidence="1">
    <location>
        <begin position="55"/>
        <end position="75"/>
    </location>
</feature>
<evidence type="ECO:0000313" key="3">
    <source>
        <dbReference type="Proteomes" id="UP000507222"/>
    </source>
</evidence>
<evidence type="ECO:0000313" key="2">
    <source>
        <dbReference type="EMBL" id="CAB4274926.1"/>
    </source>
</evidence>
<gene>
    <name evidence="2" type="ORF">CURHAP_LOCUS23621</name>
</gene>
<dbReference type="EMBL" id="CAEKDK010000003">
    <property type="protein sequence ID" value="CAB4274926.1"/>
    <property type="molecule type" value="Genomic_DNA"/>
</dbReference>
<dbReference type="AlphaFoldDB" id="A0A6J5UEQ3"/>
<name>A0A6J5UEQ3_PRUAR</name>
<dbReference type="Proteomes" id="UP000507222">
    <property type="component" value="Unassembled WGS sequence"/>
</dbReference>
<evidence type="ECO:0000256" key="1">
    <source>
        <dbReference type="SAM" id="MobiDB-lite"/>
    </source>
</evidence>
<organism evidence="2 3">
    <name type="scientific">Prunus armeniaca</name>
    <name type="common">Apricot</name>
    <name type="synonym">Armeniaca vulgaris</name>
    <dbReference type="NCBI Taxonomy" id="36596"/>
    <lineage>
        <taxon>Eukaryota</taxon>
        <taxon>Viridiplantae</taxon>
        <taxon>Streptophyta</taxon>
        <taxon>Embryophyta</taxon>
        <taxon>Tracheophyta</taxon>
        <taxon>Spermatophyta</taxon>
        <taxon>Magnoliopsida</taxon>
        <taxon>eudicotyledons</taxon>
        <taxon>Gunneridae</taxon>
        <taxon>Pentapetalae</taxon>
        <taxon>rosids</taxon>
        <taxon>fabids</taxon>
        <taxon>Rosales</taxon>
        <taxon>Rosaceae</taxon>
        <taxon>Amygdaloideae</taxon>
        <taxon>Amygdaleae</taxon>
        <taxon>Prunus</taxon>
    </lineage>
</organism>
<sequence length="75" mass="8452">MDTYIITSRVGVDLPLRCMQSRPQLGSQLFVLLKAIKEVAHELEVSIYARKNTNAMDRSSPPLELLTHDSKPSIQ</sequence>
<proteinExistence type="predicted"/>
<feature type="compositionally biased region" description="Basic and acidic residues" evidence="1">
    <location>
        <begin position="66"/>
        <end position="75"/>
    </location>
</feature>